<dbReference type="PANTHER" id="PTHR48222:SF4">
    <property type="entry name" value="PROTEINASE INHIBITOR, PROPEPTIDE"/>
    <property type="match status" value="1"/>
</dbReference>
<name>A0A445BD77_ARAHY</name>
<proteinExistence type="predicted"/>
<keyword evidence="1" id="KW-0732">Signal</keyword>
<feature type="signal peptide" evidence="1">
    <location>
        <begin position="1"/>
        <end position="22"/>
    </location>
</feature>
<dbReference type="PANTHER" id="PTHR48222">
    <property type="entry name" value="PROTEINASE INHIBITOR, PROPEPTIDE"/>
    <property type="match status" value="1"/>
</dbReference>
<dbReference type="AlphaFoldDB" id="A0A445BD77"/>
<accession>A0A445BD77</accession>
<gene>
    <name evidence="2" type="ORF">Ahy_A09g041548</name>
</gene>
<protein>
    <submittedName>
        <fullName evidence="2">Uncharacterized protein</fullName>
    </submittedName>
</protein>
<dbReference type="EMBL" id="SDMP01000009">
    <property type="protein sequence ID" value="RYR36581.1"/>
    <property type="molecule type" value="Genomic_DNA"/>
</dbReference>
<evidence type="ECO:0000256" key="1">
    <source>
        <dbReference type="SAM" id="SignalP"/>
    </source>
</evidence>
<evidence type="ECO:0000313" key="2">
    <source>
        <dbReference type="EMBL" id="RYR36581.1"/>
    </source>
</evidence>
<sequence length="67" mass="7031">MGTATGIGNLLVLAILIATAMADSAAVHIVYTEQPHGEEPEAFHIRTLSAVLGRVDSNTVGEQRNVC</sequence>
<dbReference type="Proteomes" id="UP000289738">
    <property type="component" value="Chromosome A09"/>
</dbReference>
<reference evidence="2 3" key="1">
    <citation type="submission" date="2019-01" db="EMBL/GenBank/DDBJ databases">
        <title>Sequencing of cultivated peanut Arachis hypogaea provides insights into genome evolution and oil improvement.</title>
        <authorList>
            <person name="Chen X."/>
        </authorList>
    </citation>
    <scope>NUCLEOTIDE SEQUENCE [LARGE SCALE GENOMIC DNA]</scope>
    <source>
        <strain evidence="3">cv. Fuhuasheng</strain>
        <tissue evidence="2">Leaves</tissue>
    </source>
</reference>
<keyword evidence="3" id="KW-1185">Reference proteome</keyword>
<comment type="caution">
    <text evidence="2">The sequence shown here is derived from an EMBL/GenBank/DDBJ whole genome shotgun (WGS) entry which is preliminary data.</text>
</comment>
<organism evidence="2 3">
    <name type="scientific">Arachis hypogaea</name>
    <name type="common">Peanut</name>
    <dbReference type="NCBI Taxonomy" id="3818"/>
    <lineage>
        <taxon>Eukaryota</taxon>
        <taxon>Viridiplantae</taxon>
        <taxon>Streptophyta</taxon>
        <taxon>Embryophyta</taxon>
        <taxon>Tracheophyta</taxon>
        <taxon>Spermatophyta</taxon>
        <taxon>Magnoliopsida</taxon>
        <taxon>eudicotyledons</taxon>
        <taxon>Gunneridae</taxon>
        <taxon>Pentapetalae</taxon>
        <taxon>rosids</taxon>
        <taxon>fabids</taxon>
        <taxon>Fabales</taxon>
        <taxon>Fabaceae</taxon>
        <taxon>Papilionoideae</taxon>
        <taxon>50 kb inversion clade</taxon>
        <taxon>dalbergioids sensu lato</taxon>
        <taxon>Dalbergieae</taxon>
        <taxon>Pterocarpus clade</taxon>
        <taxon>Arachis</taxon>
    </lineage>
</organism>
<evidence type="ECO:0000313" key="3">
    <source>
        <dbReference type="Proteomes" id="UP000289738"/>
    </source>
</evidence>
<feature type="chain" id="PRO_5019510289" evidence="1">
    <location>
        <begin position="23"/>
        <end position="67"/>
    </location>
</feature>